<reference evidence="6" key="2">
    <citation type="submission" date="2025-09" db="UniProtKB">
        <authorList>
            <consortium name="Ensembl"/>
        </authorList>
    </citation>
    <scope>IDENTIFICATION</scope>
</reference>
<dbReference type="GO" id="GO:0097550">
    <property type="term" value="C:transcription preinitiation complex"/>
    <property type="evidence" value="ECO:0007669"/>
    <property type="project" value="UniProtKB-ARBA"/>
</dbReference>
<feature type="domain" description="CID" evidence="5">
    <location>
        <begin position="1"/>
        <end position="133"/>
    </location>
</feature>
<sequence>MSVFSEAALEKKLAELSNSQQSVQTLALWLIHHRKHSRNVVAVWYKELRKAKSTRKLTFIYLANDVIQNSKRKGPEFTRDFASFLIDGFRHVAKGADDGVCRSLERVLQIWQERAVYEAEFLEEIRRAVHGDCKPGNVTPKRHGMVEETIEKGDERGKDTGTDRKAMKRSLEQMQKPKEKQRKVEQQQNNCSTETEELLHALTDLEQAASSDAAVCKRIATLPLEVQDTTQLSRVTDREAAERLAQNVEEACVLLADYSGRLAAELEDRRQLAGMLTTYAHAQRELLAIKEVQLEECKQKLSNVTQVLSVFHLSTIIFSTTALNSSHLLVNITGKQFFSFGMQYKAVGLHHWPGCSCAGDAVPLVG</sequence>
<dbReference type="PANTHER" id="PTHR12460">
    <property type="entry name" value="CYCLIN-DEPENDENT KINASE INHIBITOR-RELATED PROTEIN"/>
    <property type="match status" value="1"/>
</dbReference>
<accession>A0A8C4R4E2</accession>
<comment type="subcellular location">
    <subcellularLocation>
        <location evidence="1">Nucleus</location>
    </subcellularLocation>
</comment>
<name>A0A8C4R4E2_EPTBU</name>
<dbReference type="SMART" id="SM00582">
    <property type="entry name" value="RPR"/>
    <property type="match status" value="1"/>
</dbReference>
<dbReference type="GO" id="GO:0000993">
    <property type="term" value="F:RNA polymerase II complex binding"/>
    <property type="evidence" value="ECO:0007669"/>
    <property type="project" value="TreeGrafter"/>
</dbReference>
<dbReference type="GO" id="GO:0001111">
    <property type="term" value="P:RNA polymerase II promoter clearance"/>
    <property type="evidence" value="ECO:0007669"/>
    <property type="project" value="UniProtKB-ARBA"/>
</dbReference>
<reference evidence="6" key="1">
    <citation type="submission" date="2025-08" db="UniProtKB">
        <authorList>
            <consortium name="Ensembl"/>
        </authorList>
    </citation>
    <scope>IDENTIFICATION</scope>
</reference>
<dbReference type="Gene3D" id="6.10.250.2560">
    <property type="match status" value="1"/>
</dbReference>
<dbReference type="Pfam" id="PF04818">
    <property type="entry name" value="CID"/>
    <property type="match status" value="1"/>
</dbReference>
<dbReference type="AlphaFoldDB" id="A0A8C4R4E2"/>
<evidence type="ECO:0000256" key="2">
    <source>
        <dbReference type="ARBA" id="ARBA00023242"/>
    </source>
</evidence>
<dbReference type="PROSITE" id="PS51391">
    <property type="entry name" value="CID"/>
    <property type="match status" value="1"/>
</dbReference>
<evidence type="ECO:0000313" key="6">
    <source>
        <dbReference type="Ensembl" id="ENSEBUP00000023960.1"/>
    </source>
</evidence>
<evidence type="ECO:0000313" key="7">
    <source>
        <dbReference type="Proteomes" id="UP000694388"/>
    </source>
</evidence>
<dbReference type="InterPro" id="IPR006569">
    <property type="entry name" value="CID_dom"/>
</dbReference>
<dbReference type="FunFam" id="1.25.40.90:FF:000007">
    <property type="entry name" value="Regulation of nuclear pre-mRNA domain-containing protein 1B"/>
    <property type="match status" value="1"/>
</dbReference>
<evidence type="ECO:0000256" key="3">
    <source>
        <dbReference type="ARBA" id="ARBA00034310"/>
    </source>
</evidence>
<dbReference type="GeneTree" id="ENSGT00950000183094"/>
<dbReference type="PANTHER" id="PTHR12460:SF0">
    <property type="entry name" value="CID DOMAIN-CONTAINING PROTEIN-RELATED"/>
    <property type="match status" value="1"/>
</dbReference>
<keyword evidence="2" id="KW-0539">Nucleus</keyword>
<dbReference type="GO" id="GO:0031124">
    <property type="term" value="P:mRNA 3'-end processing"/>
    <property type="evidence" value="ECO:0007669"/>
    <property type="project" value="TreeGrafter"/>
</dbReference>
<dbReference type="Pfam" id="PF16566">
    <property type="entry name" value="CREPT"/>
    <property type="match status" value="1"/>
</dbReference>
<dbReference type="Gene3D" id="1.25.40.90">
    <property type="match status" value="1"/>
</dbReference>
<evidence type="ECO:0000256" key="4">
    <source>
        <dbReference type="SAM" id="MobiDB-lite"/>
    </source>
</evidence>
<dbReference type="CDD" id="cd17002">
    <property type="entry name" value="CID_RPRD1"/>
    <property type="match status" value="1"/>
</dbReference>
<dbReference type="Proteomes" id="UP000694388">
    <property type="component" value="Unplaced"/>
</dbReference>
<evidence type="ECO:0000256" key="1">
    <source>
        <dbReference type="ARBA" id="ARBA00004123"/>
    </source>
</evidence>
<feature type="compositionally biased region" description="Basic and acidic residues" evidence="4">
    <location>
        <begin position="171"/>
        <end position="185"/>
    </location>
</feature>
<organism evidence="6 7">
    <name type="scientific">Eptatretus burgeri</name>
    <name type="common">Inshore hagfish</name>
    <dbReference type="NCBI Taxonomy" id="7764"/>
    <lineage>
        <taxon>Eukaryota</taxon>
        <taxon>Metazoa</taxon>
        <taxon>Chordata</taxon>
        <taxon>Craniata</taxon>
        <taxon>Vertebrata</taxon>
        <taxon>Cyclostomata</taxon>
        <taxon>Myxini</taxon>
        <taxon>Myxiniformes</taxon>
        <taxon>Myxinidae</taxon>
        <taxon>Eptatretinae</taxon>
        <taxon>Eptatretus</taxon>
    </lineage>
</organism>
<dbReference type="GO" id="GO:0042802">
    <property type="term" value="F:identical protein binding"/>
    <property type="evidence" value="ECO:0007669"/>
    <property type="project" value="UniProtKB-ARBA"/>
</dbReference>
<dbReference type="SUPFAM" id="SSF48464">
    <property type="entry name" value="ENTH/VHS domain"/>
    <property type="match status" value="1"/>
</dbReference>
<feature type="region of interest" description="Disordered" evidence="4">
    <location>
        <begin position="171"/>
        <end position="192"/>
    </location>
</feature>
<comment type="similarity">
    <text evidence="3">Belongs to the UPF0400 (RTT103) family.</text>
</comment>
<keyword evidence="7" id="KW-1185">Reference proteome</keyword>
<evidence type="ECO:0000259" key="5">
    <source>
        <dbReference type="PROSITE" id="PS51391"/>
    </source>
</evidence>
<dbReference type="InterPro" id="IPR032337">
    <property type="entry name" value="RPRD1A/B_C"/>
</dbReference>
<proteinExistence type="inferred from homology"/>
<dbReference type="InterPro" id="IPR008942">
    <property type="entry name" value="ENTH_VHS"/>
</dbReference>
<protein>
    <submittedName>
        <fullName evidence="6">Regulation of nuclear pre-mRNA domain containing 1B</fullName>
    </submittedName>
</protein>
<dbReference type="Ensembl" id="ENSEBUT00000024536.1">
    <property type="protein sequence ID" value="ENSEBUP00000023960.1"/>
    <property type="gene ID" value="ENSEBUG00000014758.1"/>
</dbReference>
<dbReference type="GO" id="GO:0005654">
    <property type="term" value="C:nucleoplasm"/>
    <property type="evidence" value="ECO:0007669"/>
    <property type="project" value="UniProtKB-ARBA"/>
</dbReference>